<evidence type="ECO:0000313" key="1">
    <source>
        <dbReference type="EMBL" id="GIF92851.1"/>
    </source>
</evidence>
<comment type="caution">
    <text evidence="1">The sequence shown here is derived from an EMBL/GenBank/DDBJ whole genome shotgun (WGS) entry which is preliminary data.</text>
</comment>
<protein>
    <submittedName>
        <fullName evidence="1">Uncharacterized protein</fullName>
    </submittedName>
</protein>
<proteinExistence type="predicted"/>
<evidence type="ECO:0000313" key="2">
    <source>
        <dbReference type="Proteomes" id="UP000619293"/>
    </source>
</evidence>
<keyword evidence="2" id="KW-1185">Reference proteome</keyword>
<dbReference type="RefSeq" id="WP_191841399.1">
    <property type="nucleotide sequence ID" value="NZ_BAAALB010000019.1"/>
</dbReference>
<reference evidence="1 2" key="1">
    <citation type="submission" date="2021-01" db="EMBL/GenBank/DDBJ databases">
        <title>Whole genome shotgun sequence of Catellatospora chokoriensis NBRC 107358.</title>
        <authorList>
            <person name="Komaki H."/>
            <person name="Tamura T."/>
        </authorList>
    </citation>
    <scope>NUCLEOTIDE SEQUENCE [LARGE SCALE GENOMIC DNA]</scope>
    <source>
        <strain evidence="1 2">NBRC 107358</strain>
    </source>
</reference>
<name>A0A8J3K477_9ACTN</name>
<sequence>MTRAITRVGDAMLAKLLGSEQAGACVPEQGQACTCVASNGYCSGGSYFRYYRQGYISCTGACTTSTSRPICYTKKVGVC</sequence>
<organism evidence="1 2">
    <name type="scientific">Catellatospora chokoriensis</name>
    <dbReference type="NCBI Taxonomy" id="310353"/>
    <lineage>
        <taxon>Bacteria</taxon>
        <taxon>Bacillati</taxon>
        <taxon>Actinomycetota</taxon>
        <taxon>Actinomycetes</taxon>
        <taxon>Micromonosporales</taxon>
        <taxon>Micromonosporaceae</taxon>
        <taxon>Catellatospora</taxon>
    </lineage>
</organism>
<dbReference type="AlphaFoldDB" id="A0A8J3K477"/>
<gene>
    <name evidence="1" type="ORF">Cch02nite_62950</name>
</gene>
<dbReference type="Proteomes" id="UP000619293">
    <property type="component" value="Unassembled WGS sequence"/>
</dbReference>
<dbReference type="EMBL" id="BONG01000052">
    <property type="protein sequence ID" value="GIF92851.1"/>
    <property type="molecule type" value="Genomic_DNA"/>
</dbReference>
<accession>A0A8J3K477</accession>